<reference evidence="2 3" key="1">
    <citation type="submission" date="2014-09" db="EMBL/GenBank/DDBJ databases">
        <authorList>
            <person name="Regsiter A."/>
        </authorList>
    </citation>
    <scope>NUCLEOTIDE SEQUENCE [LARGE SCALE GENOMIC DNA]</scope>
</reference>
<keyword evidence="1" id="KW-0812">Transmembrane</keyword>
<organism evidence="2 3">
    <name type="scientific">Xanthomonas citri pv. citri</name>
    <dbReference type="NCBI Taxonomy" id="611301"/>
    <lineage>
        <taxon>Bacteria</taxon>
        <taxon>Pseudomonadati</taxon>
        <taxon>Pseudomonadota</taxon>
        <taxon>Gammaproteobacteria</taxon>
        <taxon>Lysobacterales</taxon>
        <taxon>Lysobacteraceae</taxon>
        <taxon>Xanthomonas</taxon>
    </lineage>
</organism>
<evidence type="ECO:0000313" key="3">
    <source>
        <dbReference type="Proteomes" id="UP000052230"/>
    </source>
</evidence>
<keyword evidence="3" id="KW-1185">Reference proteome</keyword>
<dbReference type="EMBL" id="CCXZ01000113">
    <property type="protein sequence ID" value="CEG15782.1"/>
    <property type="molecule type" value="Genomic_DNA"/>
</dbReference>
<feature type="transmembrane region" description="Helical" evidence="1">
    <location>
        <begin position="230"/>
        <end position="249"/>
    </location>
</feature>
<name>A0A0U5FHX8_XANCI</name>
<dbReference type="PROSITE" id="PS51257">
    <property type="entry name" value="PROKAR_LIPOPROTEIN"/>
    <property type="match status" value="1"/>
</dbReference>
<keyword evidence="1" id="KW-0472">Membrane</keyword>
<sequence length="271" mass="30510">MEWLKFSTGEIAAGSIIAFLLAAVFACWRSGSLHPINTRVLRLFISKDDIEDEVIRKNLADHSALAGFRMAHQIRAQTLKDAKALIAFSDLHNIPLKLIGHAGWAFDLKSHVIHPKRVHSKWWMILPLIPFVASIFLAAILCMIATKDSLLVSLKETGTDLYIAETEAKTTGLFSSRRDTLTIDQCKNTADKQVIPATFDPRDLKILCQVWADPTLKPHLAKEVPKQRHASLFAFAVSLWCAWLFYTICRELISANKLKDLLEERQLGTSH</sequence>
<proteinExistence type="predicted"/>
<dbReference type="AlphaFoldDB" id="A0A0U5FHX8"/>
<dbReference type="Proteomes" id="UP000052230">
    <property type="component" value="Unassembled WGS sequence"/>
</dbReference>
<comment type="caution">
    <text evidence="2">The sequence shown here is derived from an EMBL/GenBank/DDBJ whole genome shotgun (WGS) entry which is preliminary data.</text>
</comment>
<keyword evidence="1" id="KW-1133">Transmembrane helix</keyword>
<evidence type="ECO:0008006" key="4">
    <source>
        <dbReference type="Google" id="ProtNLM"/>
    </source>
</evidence>
<evidence type="ECO:0000256" key="1">
    <source>
        <dbReference type="SAM" id="Phobius"/>
    </source>
</evidence>
<dbReference type="RefSeq" id="WP_173667214.1">
    <property type="nucleotide sequence ID" value="NZ_CAVLIB010000061.1"/>
</dbReference>
<feature type="transmembrane region" description="Helical" evidence="1">
    <location>
        <begin position="6"/>
        <end position="28"/>
    </location>
</feature>
<protein>
    <recommendedName>
        <fullName evidence="4">Transmembrane protein</fullName>
    </recommendedName>
</protein>
<feature type="transmembrane region" description="Helical" evidence="1">
    <location>
        <begin position="122"/>
        <end position="146"/>
    </location>
</feature>
<evidence type="ECO:0000313" key="2">
    <source>
        <dbReference type="EMBL" id="CEG15782.1"/>
    </source>
</evidence>
<dbReference type="Pfam" id="PF19723">
    <property type="entry name" value="DUF6216"/>
    <property type="match status" value="1"/>
</dbReference>
<gene>
    <name evidence="2" type="ORF">XAC3562_210246</name>
</gene>
<accession>A0A0U5FHX8</accession>
<dbReference type="InterPro" id="IPR046188">
    <property type="entry name" value="DUF6216"/>
</dbReference>